<reference evidence="1 2" key="1">
    <citation type="journal article" date="2015" name="Genome Biol. Evol.">
        <title>Phylogenomic analyses indicate that early fungi evolved digesting cell walls of algal ancestors of land plants.</title>
        <authorList>
            <person name="Chang Y."/>
            <person name="Wang S."/>
            <person name="Sekimoto S."/>
            <person name="Aerts A.L."/>
            <person name="Choi C."/>
            <person name="Clum A."/>
            <person name="LaButti K.M."/>
            <person name="Lindquist E.A."/>
            <person name="Yee Ngan C."/>
            <person name="Ohm R.A."/>
            <person name="Salamov A.A."/>
            <person name="Grigoriev I.V."/>
            <person name="Spatafora J.W."/>
            <person name="Berbee M.L."/>
        </authorList>
    </citation>
    <scope>NUCLEOTIDE SEQUENCE [LARGE SCALE GENOMIC DNA]</scope>
    <source>
        <strain evidence="1 2">JEL478</strain>
    </source>
</reference>
<sequence length="246" mass="27531">MEHEPLPNRQTFCGEPAVNTFFSGPGQMEEANAQLVEAVEAGNLEMVQVALAAGADPSLSRKSVTLHVKLRNGVTKTETHLMESVLAIAIRDEKIDIVKCLLARGCDPNRPIQWKISRWHTMWTQQKWDHQRWFEHDALRYPSALNFALAWGGRGFNKRGAHVNLHNPSNADHVCDDYPLSPNTEIVKVLLSHGAQVTDSILESAWELSDRTFARILAAARSACSRSGSVSESQRHCKRCCTYHHA</sequence>
<gene>
    <name evidence="1" type="ORF">M427DRAFT_163091</name>
</gene>
<dbReference type="SUPFAM" id="SSF48403">
    <property type="entry name" value="Ankyrin repeat"/>
    <property type="match status" value="1"/>
</dbReference>
<dbReference type="SMART" id="SM00248">
    <property type="entry name" value="ANK"/>
    <property type="match status" value="3"/>
</dbReference>
<evidence type="ECO:0008006" key="3">
    <source>
        <dbReference type="Google" id="ProtNLM"/>
    </source>
</evidence>
<name>A0A139AZ81_GONPJ</name>
<dbReference type="Gene3D" id="1.25.40.20">
    <property type="entry name" value="Ankyrin repeat-containing domain"/>
    <property type="match status" value="1"/>
</dbReference>
<organism evidence="1 2">
    <name type="scientific">Gonapodya prolifera (strain JEL478)</name>
    <name type="common">Monoblepharis prolifera</name>
    <dbReference type="NCBI Taxonomy" id="1344416"/>
    <lineage>
        <taxon>Eukaryota</taxon>
        <taxon>Fungi</taxon>
        <taxon>Fungi incertae sedis</taxon>
        <taxon>Chytridiomycota</taxon>
        <taxon>Chytridiomycota incertae sedis</taxon>
        <taxon>Monoblepharidomycetes</taxon>
        <taxon>Monoblepharidales</taxon>
        <taxon>Gonapodyaceae</taxon>
        <taxon>Gonapodya</taxon>
    </lineage>
</organism>
<dbReference type="InterPro" id="IPR036770">
    <property type="entry name" value="Ankyrin_rpt-contain_sf"/>
</dbReference>
<keyword evidence="2" id="KW-1185">Reference proteome</keyword>
<evidence type="ECO:0000313" key="1">
    <source>
        <dbReference type="EMBL" id="KXS22058.1"/>
    </source>
</evidence>
<evidence type="ECO:0000313" key="2">
    <source>
        <dbReference type="Proteomes" id="UP000070544"/>
    </source>
</evidence>
<dbReference type="EMBL" id="KQ965731">
    <property type="protein sequence ID" value="KXS22058.1"/>
    <property type="molecule type" value="Genomic_DNA"/>
</dbReference>
<dbReference type="InterPro" id="IPR002110">
    <property type="entry name" value="Ankyrin_rpt"/>
</dbReference>
<accession>A0A139AZ81</accession>
<dbReference type="AlphaFoldDB" id="A0A139AZ81"/>
<dbReference type="Proteomes" id="UP000070544">
    <property type="component" value="Unassembled WGS sequence"/>
</dbReference>
<proteinExistence type="predicted"/>
<protein>
    <recommendedName>
        <fullName evidence="3">Ankyrin</fullName>
    </recommendedName>
</protein>
<dbReference type="OrthoDB" id="10445738at2759"/>